<evidence type="ECO:0000313" key="1">
    <source>
        <dbReference type="EMBL" id="RAV97919.1"/>
    </source>
</evidence>
<accession>A0A364XWX7</accession>
<reference evidence="1 2" key="1">
    <citation type="submission" date="2018-06" db="EMBL/GenBank/DDBJ databases">
        <title>Chryseolinea flavus sp. nov., a member of the phylum Bacteroidetes isolated from soil.</title>
        <authorList>
            <person name="Li Y."/>
            <person name="Wang J."/>
        </authorList>
    </citation>
    <scope>NUCLEOTIDE SEQUENCE [LARGE SCALE GENOMIC DNA]</scope>
    <source>
        <strain evidence="1 2">SDU1-6</strain>
    </source>
</reference>
<dbReference type="AlphaFoldDB" id="A0A364XWX7"/>
<name>A0A364XWX7_9BACT</name>
<proteinExistence type="predicted"/>
<dbReference type="Proteomes" id="UP000251889">
    <property type="component" value="Unassembled WGS sequence"/>
</dbReference>
<sequence>MAQAHLNPKQTHMKKSITQSPTFYWSVDHASWQNTIPENDRRIFSEHATAAMKVLDTDCEIYNPTNLSL</sequence>
<evidence type="ECO:0000313" key="2">
    <source>
        <dbReference type="Proteomes" id="UP000251889"/>
    </source>
</evidence>
<comment type="caution">
    <text evidence="1">The sequence shown here is derived from an EMBL/GenBank/DDBJ whole genome shotgun (WGS) entry which is preliminary data.</text>
</comment>
<organism evidence="1 2">
    <name type="scientific">Pseudochryseolinea flava</name>
    <dbReference type="NCBI Taxonomy" id="2059302"/>
    <lineage>
        <taxon>Bacteria</taxon>
        <taxon>Pseudomonadati</taxon>
        <taxon>Bacteroidota</taxon>
        <taxon>Cytophagia</taxon>
        <taxon>Cytophagales</taxon>
        <taxon>Fulvivirgaceae</taxon>
        <taxon>Pseudochryseolinea</taxon>
    </lineage>
</organism>
<gene>
    <name evidence="1" type="ORF">DQQ10_25945</name>
</gene>
<protein>
    <submittedName>
        <fullName evidence="1">Uncharacterized protein</fullName>
    </submittedName>
</protein>
<keyword evidence="2" id="KW-1185">Reference proteome</keyword>
<dbReference type="EMBL" id="QMFY01000024">
    <property type="protein sequence ID" value="RAV97919.1"/>
    <property type="molecule type" value="Genomic_DNA"/>
</dbReference>